<feature type="compositionally biased region" description="Basic and acidic residues" evidence="2">
    <location>
        <begin position="789"/>
        <end position="803"/>
    </location>
</feature>
<feature type="region of interest" description="Disordered" evidence="2">
    <location>
        <begin position="2176"/>
        <end position="2268"/>
    </location>
</feature>
<dbReference type="SUPFAM" id="SSF46689">
    <property type="entry name" value="Homeodomain-like"/>
    <property type="match status" value="1"/>
</dbReference>
<feature type="compositionally biased region" description="Polar residues" evidence="2">
    <location>
        <begin position="1106"/>
        <end position="1117"/>
    </location>
</feature>
<dbReference type="GO" id="GO:0000126">
    <property type="term" value="C:transcription factor TFIIIB complex"/>
    <property type="evidence" value="ECO:0007669"/>
    <property type="project" value="TreeGrafter"/>
</dbReference>
<accession>A0A8C0W847</accession>
<feature type="compositionally biased region" description="Basic and acidic residues" evidence="2">
    <location>
        <begin position="2104"/>
        <end position="2113"/>
    </location>
</feature>
<dbReference type="SMART" id="SM00717">
    <property type="entry name" value="SANT"/>
    <property type="match status" value="1"/>
</dbReference>
<dbReference type="GO" id="GO:0001156">
    <property type="term" value="F:TFIIIC-class transcription factor complex binding"/>
    <property type="evidence" value="ECO:0007669"/>
    <property type="project" value="TreeGrafter"/>
</dbReference>
<dbReference type="Ensembl" id="ENSCCNT00000009756.1">
    <property type="protein sequence ID" value="ENSCCNP00000007354.1"/>
    <property type="gene ID" value="ENSCCNG00000007567.1"/>
</dbReference>
<feature type="compositionally biased region" description="Basic and acidic residues" evidence="2">
    <location>
        <begin position="2127"/>
        <end position="2144"/>
    </location>
</feature>
<feature type="region of interest" description="Disordered" evidence="2">
    <location>
        <begin position="2068"/>
        <end position="2162"/>
    </location>
</feature>
<organism evidence="4">
    <name type="scientific">Castor canadensis</name>
    <name type="common">American beaver</name>
    <dbReference type="NCBI Taxonomy" id="51338"/>
    <lineage>
        <taxon>Eukaryota</taxon>
        <taxon>Metazoa</taxon>
        <taxon>Chordata</taxon>
        <taxon>Craniata</taxon>
        <taxon>Vertebrata</taxon>
        <taxon>Euteleostomi</taxon>
        <taxon>Mammalia</taxon>
        <taxon>Eutheria</taxon>
        <taxon>Euarchontoglires</taxon>
        <taxon>Glires</taxon>
        <taxon>Rodentia</taxon>
        <taxon>Castorimorpha</taxon>
        <taxon>Castoridae</taxon>
        <taxon>Castor</taxon>
    </lineage>
</organism>
<feature type="region of interest" description="Disordered" evidence="2">
    <location>
        <begin position="574"/>
        <end position="620"/>
    </location>
</feature>
<feature type="region of interest" description="Disordered" evidence="2">
    <location>
        <begin position="880"/>
        <end position="902"/>
    </location>
</feature>
<feature type="region of interest" description="Disordered" evidence="2">
    <location>
        <begin position="361"/>
        <end position="460"/>
    </location>
</feature>
<feature type="region of interest" description="Disordered" evidence="2">
    <location>
        <begin position="1022"/>
        <end position="1050"/>
    </location>
</feature>
<feature type="compositionally biased region" description="Basic and acidic residues" evidence="2">
    <location>
        <begin position="1383"/>
        <end position="1407"/>
    </location>
</feature>
<feature type="compositionally biased region" description="Basic residues" evidence="2">
    <location>
        <begin position="1541"/>
        <end position="1550"/>
    </location>
</feature>
<feature type="compositionally biased region" description="Basic and acidic residues" evidence="2">
    <location>
        <begin position="2208"/>
        <end position="2217"/>
    </location>
</feature>
<dbReference type="InterPro" id="IPR009057">
    <property type="entry name" value="Homeodomain-like_sf"/>
</dbReference>
<feature type="coiled-coil region" evidence="1">
    <location>
        <begin position="145"/>
        <end position="176"/>
    </location>
</feature>
<feature type="region of interest" description="Disordered" evidence="2">
    <location>
        <begin position="1"/>
        <end position="137"/>
    </location>
</feature>
<reference evidence="4" key="1">
    <citation type="submission" date="2023-09" db="UniProtKB">
        <authorList>
            <consortium name="Ensembl"/>
        </authorList>
    </citation>
    <scope>IDENTIFICATION</scope>
</reference>
<keyword evidence="1" id="KW-0175">Coiled coil</keyword>
<proteinExistence type="predicted"/>
<evidence type="ECO:0000259" key="3">
    <source>
        <dbReference type="SMART" id="SM00717"/>
    </source>
</evidence>
<dbReference type="PANTHER" id="PTHR22929:SF0">
    <property type="entry name" value="TRANSCRIPTION FACTOR TFIIIB COMPONENT B'' HOMOLOG"/>
    <property type="match status" value="1"/>
</dbReference>
<dbReference type="GO" id="GO:0070898">
    <property type="term" value="P:RNA polymerase III preinitiation complex assembly"/>
    <property type="evidence" value="ECO:0007669"/>
    <property type="project" value="TreeGrafter"/>
</dbReference>
<name>A0A8C0W847_CASCN</name>
<feature type="compositionally biased region" description="Polar residues" evidence="2">
    <location>
        <begin position="120"/>
        <end position="131"/>
    </location>
</feature>
<feature type="domain" description="Myb-like" evidence="3">
    <location>
        <begin position="282"/>
        <end position="330"/>
    </location>
</feature>
<feature type="compositionally biased region" description="Polar residues" evidence="2">
    <location>
        <begin position="1027"/>
        <end position="1049"/>
    </location>
</feature>
<feature type="region of interest" description="Disordered" evidence="2">
    <location>
        <begin position="1102"/>
        <end position="1125"/>
    </location>
</feature>
<evidence type="ECO:0000313" key="4">
    <source>
        <dbReference type="Ensembl" id="ENSCCNP00000007354.1"/>
    </source>
</evidence>
<feature type="region of interest" description="Disordered" evidence="2">
    <location>
        <begin position="1382"/>
        <end position="1407"/>
    </location>
</feature>
<dbReference type="InterPro" id="IPR039467">
    <property type="entry name" value="TFIIIB_B''_Myb"/>
</dbReference>
<feature type="region of interest" description="Disordered" evidence="2">
    <location>
        <begin position="738"/>
        <end position="759"/>
    </location>
</feature>
<evidence type="ECO:0000256" key="2">
    <source>
        <dbReference type="SAM" id="MobiDB-lite"/>
    </source>
</evidence>
<evidence type="ECO:0000256" key="1">
    <source>
        <dbReference type="SAM" id="Coils"/>
    </source>
</evidence>
<dbReference type="PANTHER" id="PTHR22929">
    <property type="entry name" value="RNA POLYMERASE III TRANSCRIPTION INITIATION FACTOR B"/>
    <property type="match status" value="1"/>
</dbReference>
<sequence length="2281" mass="254593">MFRRARLSVKPNVRPGVGARSSTAPNPQRGQESPRPPEPAAESAPKPAEHTDVPAVDSGGAEPSGKAPGSSDEKTGSENNVEESNKSSSTVSQRRKRLSSTSSLAKPSVSVPPQSHPLGTINQGTPQSNPVPTKEKLPCSDRYRIYKAQKLREMLKEELRKEKKQWKNKYAINESQRPLDRSKMTMRDFIYYLPDNNPMTVFLYNPSTLDANDNEEMEEESDDGPLLVPRVKVAEDGSIILDEESLTVEVLRTKGPCVVEENDPIFERGSTTTYSSFRKNYYSKPWSNKETDMFFLAISMVGTDFSMIGQLFPHRARIEIKNKFKREEKTNGWRIDKAFQEKRPFDFDFFAHLLQKVLAEEEKRKQKSVKNQSVKEKSFKPRRNVKVKKVTREGVNDDPDESVSTKISDTERSQNDAQIVEEEESLISSGQDAGQVALEQDQNQNKRRKKNQDEANGQEAKNLLGSATLQSGPSEGEKHKDNSQPLMLEANEGECNKEEMLSCTENTDDIVQLASSAEHDKKPDPIISARYFLYLSWLSTSFVDYFESIEFPNANCGFVFFLLAPQEGNTQNSKLNLRGRLQRPKPNLSRAAGKKSGKTHAESKSLHSETPVEEENNQPKAFRCARLTRGRMQRPKPNVVKATERKDVMISQEKIGATVEKNENESCIPQQMEDQSCKNFQCEDISQPEKKDPSFQNVQPDEPTVLNECVSIQEENAANILKQFPVLRTRFKKLKPNIGRGSTRKAISSKEKVPEEIPAPGEMTTTLSEILILDTSSMEKVPNTTTTTKELDSDFKGGGRSDISLKERMPEMTDVTVEMETDVKSTGKNISSREKMPELIDTTEEIDTDLEETREVSPQENGPEKVKPIIEMKTDLKEIGRGRTPGMIDSTEESETDLEETKGREIPVLPQAPEEGKTIGEMEIYSKGIIGEKSYKEEILVDVSAIGEREMDLKETGKTDISLVETVSGEMIATEETKADLKETGREVSLSWDRVSGDTDISEGMVADLERPGNVDICLRENEAEESGTSRQTETNTMQSGSGNCNPSPAQDMKVILVMYASIEEKEDSEKEASSHLSQLKTSSQNSVLCEAEDQLVQPPHVPEQLTDTNLSKSLPQEQKPVEVKSAPFVRSRFKRPKPNLARATLKRETTGAGKHAPEKKSEVDEVEAIVIQQGSEQTSTLSSQHDVGSLLISREKEKSNHQEEEAVILPCIHNEKDPSPSHSYEPKGELQLTQNQENDLVVSVGTQKINTFQQETKESVQTALPLRGRLQRPRPNVRRARQRQITEKGEAEGIINEEQVILQKDGTDKKSLTLSNSQIESEIEVVSSRVSECRVDENQSHVVPVEKLPVNAGNALDEKMRHENKPYVPSSAQLIRRQFQRAKPDLGKGLGKKEEPGREKGTTDQSEARQLEENLLQQGDSDTQLLLKEKAEILTSLEGSVRKDCVNSKEADLTKTDAQLEVVPSGSVGEEIAGDNSVSSVVEEQYLSKLTSRPQVLKGSNYSKIVPDRRTTTFSVSECETDHSGKRTHRKIKPNVTKGRGSKRIRGKTAKKEPRASKSMLVTLRASQEEDEDDAEDFESEYEEETCHLAPEELNKAPVFVPVGLRSPEPVSAQIEETMEELEITVNVADEGCVTVVEHQLLNTDMTFQEVKFPDSFFHFNVAAITLLTMGEIVLQSEISAEHGEVGVCVFPDVHSKDESHMRFSPDNVNHKINHEYQELSSCVISTSPASFEENKIVSEEQSTEEEVGLMEEVKENSTSTRNAASKVTNNLRMRSRFKPEPNLEILGTNRFDAYQEGPDGKEVEIQGETEKDASKATELEDKNLWPVTTAESKEQNQLACVHDIRGTSISQEANLTERNEDQEERCQGVQILSVVPIVSSQAGPHVLGSNWGLGESSLDEPLRKDCKGDSVLTLHMSEVKEWNLFSNIHQDGDDEQAFILTLVEIPTSAAEEFTDASAQLMSSPLLPAPILVKSGNVEERGDMSVSLPVASVVQDAMCLSNYGRGDSEKPPDNLDLISRKRLHCRLDESDHVPPAKKCLLPPSADCQEYTSEMCSKELNVFEETEESFKEQDIFPTSGSTRATPAPQKEQLESALQNVGSRSPDKIRDPSIEKNMPQLPQDEMAVSDKEERTEAFSKSEQVDSRTSSSKTPLSRPGRRPLGFLSLICSKNNLESDETTQVHSKKRLKPVIPVSRRNLKRSNPLNESQKKNQEFSDRPPSPSVSNTESQNTAGSATQVSSEPPSLKEKHKSGQKRAPEEEPTTVSEYFFGDIFIEVDETE</sequence>
<feature type="compositionally biased region" description="Polar residues" evidence="2">
    <location>
        <begin position="20"/>
        <end position="31"/>
    </location>
</feature>
<feature type="region of interest" description="Disordered" evidence="2">
    <location>
        <begin position="782"/>
        <end position="803"/>
    </location>
</feature>
<gene>
    <name evidence="4" type="primary">Bdp1</name>
</gene>
<dbReference type="Pfam" id="PF15963">
    <property type="entry name" value="Myb_DNA-bind_7"/>
    <property type="match status" value="1"/>
</dbReference>
<feature type="region of interest" description="Disordered" evidence="2">
    <location>
        <begin position="1517"/>
        <end position="1558"/>
    </location>
</feature>
<protein>
    <recommendedName>
        <fullName evidence="3">Myb-like domain-containing protein</fullName>
    </recommendedName>
</protein>
<feature type="compositionally biased region" description="Basic residues" evidence="2">
    <location>
        <begin position="380"/>
        <end position="389"/>
    </location>
</feature>
<dbReference type="InterPro" id="IPR001005">
    <property type="entry name" value="SANT/Myb"/>
</dbReference>
<feature type="compositionally biased region" description="Polar residues" evidence="2">
    <location>
        <begin position="2223"/>
        <end position="2243"/>
    </location>
</feature>